<dbReference type="Gene3D" id="2.60.120.200">
    <property type="match status" value="1"/>
</dbReference>
<organism evidence="9 10">
    <name type="scientific">Gadus morhua</name>
    <name type="common">Atlantic cod</name>
    <dbReference type="NCBI Taxonomy" id="8049"/>
    <lineage>
        <taxon>Eukaryota</taxon>
        <taxon>Metazoa</taxon>
        <taxon>Chordata</taxon>
        <taxon>Craniata</taxon>
        <taxon>Vertebrata</taxon>
        <taxon>Euteleostomi</taxon>
        <taxon>Actinopterygii</taxon>
        <taxon>Neopterygii</taxon>
        <taxon>Teleostei</taxon>
        <taxon>Neoteleostei</taxon>
        <taxon>Acanthomorphata</taxon>
        <taxon>Zeiogadaria</taxon>
        <taxon>Gadariae</taxon>
        <taxon>Gadiformes</taxon>
        <taxon>Gadoidei</taxon>
        <taxon>Gadidae</taxon>
        <taxon>Gadus</taxon>
    </lineage>
</organism>
<dbReference type="InterPro" id="IPR036465">
    <property type="entry name" value="vWFA_dom_sf"/>
</dbReference>
<evidence type="ECO:0008006" key="11">
    <source>
        <dbReference type="Google" id="ProtNLM"/>
    </source>
</evidence>
<dbReference type="InterPro" id="IPR036116">
    <property type="entry name" value="FN3_sf"/>
</dbReference>
<feature type="domain" description="Fibronectin type-III" evidence="8">
    <location>
        <begin position="1035"/>
        <end position="1126"/>
    </location>
</feature>
<dbReference type="SUPFAM" id="SSF49899">
    <property type="entry name" value="Concanavalin A-like lectins/glucanases"/>
    <property type="match status" value="1"/>
</dbReference>
<feature type="domain" description="Fibronectin type-III" evidence="8">
    <location>
        <begin position="853"/>
        <end position="945"/>
    </location>
</feature>
<keyword evidence="6" id="KW-0472">Membrane</keyword>
<sequence length="1852" mass="199555">MACPVQFLCKTVRNVGLVLFYYVFSIGITFYNKWLMEGFHYPLFMTLVHLTMIFLLSTMTRHLVARWTGKPRVVLSWRVYLVKVAPTALATVLDIGLSNWSFLFITISLYTMTKSSAVLFILFFSLVFKLEEPNPYLVVVVVLISSGLFMFTFESTQFNMEGFLMVLLAAFIGGIRWTLTQILMQKAELGLQNPVDTMYHLQPLMFLCLFPLFLFNEGLGVSSSEKLFRVEHLPPLLYSLLTLSLGGALAFGLGFSEFLLVSRTSSLTLSIAGIFKEVCTLLLAAGFMGDRMSAVNWLGFAVCLSGISLHVGLKTYYSRSFIHLNPVFSPSSSSSSSPMARCLLAFLLLLTSEVHAQGRLKLTVLSEDRLQMKWREADGPVQGYKVRVKPIADVPQPELMLTTTRGRATVAGLDPAQEYNLQVLLLNGTAERLLAKRRFTISGLREEELLRSGGRDGKRRLSPIGSGSGDLDDVTGALLGAPTVLYQDTPSPTRPLPTNPPPDRTPKEKRKKKKDKERPKGREKEPKREAQNNPRKTTPSQPTTGGSPRAPVDCDAEAPAEVVLVVDGSWSIGRTDFRRVREFLEGVASRFRIGANHVRFALTQYSSDPRTEWQLNNFTNKEDLIEAIRSFRYKGGNTFTGQALLHVMDETLGAESGARPDTPVFLILLTDGKSQDDAVTAGNRLKATGVEIIGIGVKNADEAELRQVASPPVELNVYSVHHFHLLSKLVPRLVHILCGRIADRHARGPPTPDPVQSDPSPTDLRFSELGSREVRLHWSGPAGLGRPVLQYRVVYHSAEGQSPQEVVVNGSTTTVLLGSLSSQTLYHISIFPVFKENVGLPLRGTVTTETLVRPSDLQVSPSSPSSLGVRWGAAPRATHYMVLYSALNLGEPDDAKEVSVFGADQTSVELVGLIPATDYSVTLYALYDEEPSDPITAQGATAPLPRPQSIQLPMVTHSMLRVSWVPGAVDVPGHRVTCSTNHGSDVKQVEVTGVNTVLVPNLSSLSRYLVSVQSQYPQGLSAALTSNVTTLRVPAPTDLRVTNFSGGELTLHWEPAADDAISYLIKWISLSGGGDLRQLRVPGPSEGALLEGLEDEKEYQVSLSALYADGAQSEAVATRYSTLSGGGPTAVTVAEETPVSLLVSWDSPNAHVLQYRVSYSALSATEPRDTTLVLPGSQRQVVLQKLLPDTRYSILVTAEYRNKEGGTGSAQGKTTSLRVSSVSVLRSDHASMCVSWRPVSVVDSYRIVLQSVKDKSTREQQVAEGGSSLCFSELEPETLYRVSVHSRLGATEGAAVSILHPTGQLDRPVCPVVTIRNNIVKGFNMMEAFGLTQGSHSSVEGVTFEPFIFSSLPSYSLYPDIQLTQDTRLVHPAGVSPEHTISLVFRLLQSTPRESFSLWQITDNDFQPKMAVVLDPTTKHLVYLSLDYRGEVQELTFDQPQVRKLFYGSYHKVHLSVSQVSVSLWVDCQRVGERAARPLGPLPSDGFETLGKLTKTRGPRSGSVPFQLQSFEIVCNTTWASEDTCCDLPGLRDEESCPPPAYACTCSSDVPGAPGPGGTRGRPGVRGEKGEKGDQGSKGEVGPPGLPGFEGGLGPLGNRGPPGAPAQGKMVRSSSSSSSTPFPHLGIRGLEGNIGAPGLTGPRGSQGMPGHPGQSGGRGPFGLVGPTGLPGNKGERGEKGEPQSMAMIYQLVTQACEQLVHKEVMKLDLFLNEVSRKPAPIAEPEGPPGEPGIPGGVGSPGPRGNQGRIGPRGMPGRTGYPGEQGRRGVSGEKGSPGANEQGPPGIAGHAGSAGESKLGAPGPRGEDGKLGPPGILGASGQPGEVGPPGVCDSANGCQGNVQQADPNYGYQP</sequence>
<feature type="domain" description="Fibronectin type-III" evidence="8">
    <location>
        <begin position="760"/>
        <end position="852"/>
    </location>
</feature>
<feature type="compositionally biased region" description="Gly residues" evidence="5">
    <location>
        <begin position="1732"/>
        <end position="1741"/>
    </location>
</feature>
<feature type="domain" description="Fibronectin type-III" evidence="8">
    <location>
        <begin position="1127"/>
        <end position="1218"/>
    </location>
</feature>
<dbReference type="CDD" id="cd00063">
    <property type="entry name" value="FN3"/>
    <property type="match status" value="7"/>
</dbReference>
<comment type="subcellular location">
    <subcellularLocation>
        <location evidence="1">Secreted</location>
        <location evidence="1">Extracellular space</location>
    </subcellularLocation>
</comment>
<name>A0A8C5FD41_GADMO</name>
<reference evidence="9" key="2">
    <citation type="submission" date="2025-08" db="UniProtKB">
        <authorList>
            <consortium name="Ensembl"/>
        </authorList>
    </citation>
    <scope>IDENTIFICATION</scope>
</reference>
<keyword evidence="3" id="KW-0677">Repeat</keyword>
<feature type="compositionally biased region" description="Gly residues" evidence="5">
    <location>
        <begin position="1653"/>
        <end position="1662"/>
    </location>
</feature>
<dbReference type="SMART" id="SM00210">
    <property type="entry name" value="TSPN"/>
    <property type="match status" value="1"/>
</dbReference>
<evidence type="ECO:0000256" key="1">
    <source>
        <dbReference type="ARBA" id="ARBA00004239"/>
    </source>
</evidence>
<dbReference type="InterPro" id="IPR004853">
    <property type="entry name" value="Sugar_P_trans_dom"/>
</dbReference>
<keyword evidence="2" id="KW-0732">Signal</keyword>
<feature type="region of interest" description="Disordered" evidence="5">
    <location>
        <begin position="1720"/>
        <end position="1852"/>
    </location>
</feature>
<evidence type="ECO:0000313" key="9">
    <source>
        <dbReference type="Ensembl" id="ENSGMOP00000027835.1"/>
    </source>
</evidence>
<dbReference type="Gene3D" id="2.60.40.10">
    <property type="entry name" value="Immunoglobulins"/>
    <property type="match status" value="7"/>
</dbReference>
<feature type="transmembrane region" description="Helical" evidence="6">
    <location>
        <begin position="267"/>
        <end position="288"/>
    </location>
</feature>
<dbReference type="SUPFAM" id="SSF49265">
    <property type="entry name" value="Fibronectin type III"/>
    <property type="match status" value="5"/>
</dbReference>
<dbReference type="PROSITE" id="PS50853">
    <property type="entry name" value="FN3"/>
    <property type="match status" value="7"/>
</dbReference>
<evidence type="ECO:0000259" key="8">
    <source>
        <dbReference type="PROSITE" id="PS50853"/>
    </source>
</evidence>
<evidence type="ECO:0000256" key="3">
    <source>
        <dbReference type="ARBA" id="ARBA00022737"/>
    </source>
</evidence>
<evidence type="ECO:0000256" key="6">
    <source>
        <dbReference type="SAM" id="Phobius"/>
    </source>
</evidence>
<feature type="compositionally biased region" description="Polar residues" evidence="5">
    <location>
        <begin position="1835"/>
        <end position="1845"/>
    </location>
</feature>
<dbReference type="Pfam" id="PF01391">
    <property type="entry name" value="Collagen"/>
    <property type="match status" value="2"/>
</dbReference>
<feature type="transmembrane region" description="Helical" evidence="6">
    <location>
        <begin position="199"/>
        <end position="216"/>
    </location>
</feature>
<feature type="compositionally biased region" description="Gly residues" evidence="5">
    <location>
        <begin position="1588"/>
        <end position="1597"/>
    </location>
</feature>
<dbReference type="Pfam" id="PF00092">
    <property type="entry name" value="VWA"/>
    <property type="match status" value="1"/>
</dbReference>
<evidence type="ECO:0000256" key="5">
    <source>
        <dbReference type="SAM" id="MobiDB-lite"/>
    </source>
</evidence>
<feature type="transmembrane region" description="Helical" evidence="6">
    <location>
        <begin position="38"/>
        <end position="56"/>
    </location>
</feature>
<keyword evidence="6" id="KW-0812">Transmembrane</keyword>
<feature type="compositionally biased region" description="Pro residues" evidence="5">
    <location>
        <begin position="492"/>
        <end position="503"/>
    </location>
</feature>
<dbReference type="CDD" id="cd21092">
    <property type="entry name" value="TPT_S35C2"/>
    <property type="match status" value="1"/>
</dbReference>
<dbReference type="InterPro" id="IPR013320">
    <property type="entry name" value="ConA-like_dom_sf"/>
</dbReference>
<keyword evidence="6" id="KW-1133">Transmembrane helix</keyword>
<feature type="region of interest" description="Disordered" evidence="5">
    <location>
        <begin position="453"/>
        <end position="553"/>
    </location>
</feature>
<evidence type="ECO:0000256" key="4">
    <source>
        <dbReference type="ARBA" id="ARBA00023119"/>
    </source>
</evidence>
<dbReference type="InterPro" id="IPR003961">
    <property type="entry name" value="FN3_dom"/>
</dbReference>
<feature type="compositionally biased region" description="Basic and acidic residues" evidence="5">
    <location>
        <begin position="1565"/>
        <end position="1577"/>
    </location>
</feature>
<dbReference type="Ensembl" id="ENSGMOT00000074120.1">
    <property type="protein sequence ID" value="ENSGMOP00000027835.1"/>
    <property type="gene ID" value="ENSGMOG00000017176.2"/>
</dbReference>
<feature type="domain" description="VWFA" evidence="7">
    <location>
        <begin position="561"/>
        <end position="733"/>
    </location>
</feature>
<feature type="domain" description="Fibronectin type-III" evidence="8">
    <location>
        <begin position="946"/>
        <end position="1034"/>
    </location>
</feature>
<dbReference type="InterPro" id="IPR013783">
    <property type="entry name" value="Ig-like_fold"/>
</dbReference>
<feature type="transmembrane region" description="Helical" evidence="6">
    <location>
        <begin position="236"/>
        <end position="255"/>
    </location>
</feature>
<feature type="transmembrane region" description="Helical" evidence="6">
    <location>
        <begin position="135"/>
        <end position="153"/>
    </location>
</feature>
<feature type="transmembrane region" description="Helical" evidence="6">
    <location>
        <begin position="159"/>
        <end position="179"/>
    </location>
</feature>
<feature type="compositionally biased region" description="Low complexity" evidence="5">
    <location>
        <begin position="537"/>
        <end position="548"/>
    </location>
</feature>
<proteinExistence type="predicted"/>
<dbReference type="SMART" id="SM00060">
    <property type="entry name" value="FN3"/>
    <property type="match status" value="7"/>
</dbReference>
<dbReference type="PROSITE" id="PS50234">
    <property type="entry name" value="VWFA"/>
    <property type="match status" value="1"/>
</dbReference>
<dbReference type="Proteomes" id="UP000694546">
    <property type="component" value="Chromosome 1"/>
</dbReference>
<feature type="transmembrane region" description="Helical" evidence="6">
    <location>
        <begin position="103"/>
        <end position="128"/>
    </location>
</feature>
<feature type="transmembrane region" description="Helical" evidence="6">
    <location>
        <begin position="294"/>
        <end position="317"/>
    </location>
</feature>
<dbReference type="Pfam" id="PF03151">
    <property type="entry name" value="TPT"/>
    <property type="match status" value="1"/>
</dbReference>
<dbReference type="InterPro" id="IPR008160">
    <property type="entry name" value="Collagen"/>
</dbReference>
<dbReference type="Gene3D" id="3.40.50.410">
    <property type="entry name" value="von Willebrand factor, type A domain"/>
    <property type="match status" value="1"/>
</dbReference>
<feature type="domain" description="Fibronectin type-III" evidence="8">
    <location>
        <begin position="1219"/>
        <end position="1308"/>
    </location>
</feature>
<dbReference type="GO" id="GO:0005576">
    <property type="term" value="C:extracellular region"/>
    <property type="evidence" value="ECO:0007669"/>
    <property type="project" value="UniProtKB-SubCell"/>
</dbReference>
<evidence type="ECO:0000259" key="7">
    <source>
        <dbReference type="PROSITE" id="PS50234"/>
    </source>
</evidence>
<dbReference type="GeneTree" id="ENSGT00940000153769"/>
<dbReference type="PANTHER" id="PTHR46708:SF7">
    <property type="entry name" value="FIBRONECTIN TYPE-III DOMAIN-CONTAINING PROTEIN"/>
    <property type="match status" value="1"/>
</dbReference>
<feature type="domain" description="Fibronectin type-III" evidence="8">
    <location>
        <begin position="356"/>
        <end position="447"/>
    </location>
</feature>
<accession>A0A8C5FD41</accession>
<dbReference type="InterPro" id="IPR002035">
    <property type="entry name" value="VWF_A"/>
</dbReference>
<feature type="region of interest" description="Disordered" evidence="5">
    <location>
        <begin position="1546"/>
        <end position="1681"/>
    </location>
</feature>
<dbReference type="SUPFAM" id="SSF53300">
    <property type="entry name" value="vWA-like"/>
    <property type="match status" value="1"/>
</dbReference>
<protein>
    <recommendedName>
        <fullName evidence="11">Solute carrier family 35 member C2</fullName>
    </recommendedName>
</protein>
<keyword evidence="4" id="KW-0176">Collagen</keyword>
<dbReference type="Pfam" id="PF00041">
    <property type="entry name" value="fn3"/>
    <property type="match status" value="5"/>
</dbReference>
<keyword evidence="10" id="KW-1185">Reference proteome</keyword>
<feature type="transmembrane region" description="Helical" evidence="6">
    <location>
        <begin position="12"/>
        <end position="32"/>
    </location>
</feature>
<dbReference type="GO" id="GO:0005581">
    <property type="term" value="C:collagen trimer"/>
    <property type="evidence" value="ECO:0007669"/>
    <property type="project" value="UniProtKB-KW"/>
</dbReference>
<reference evidence="9" key="1">
    <citation type="submission" date="2019-07" db="EMBL/GenBank/DDBJ databases">
        <authorList>
            <consortium name="Wellcome Sanger Institute Data Sharing"/>
        </authorList>
    </citation>
    <scope>NUCLEOTIDE SEQUENCE [LARGE SCALE GENOMIC DNA]</scope>
</reference>
<dbReference type="PANTHER" id="PTHR46708">
    <property type="entry name" value="TENASCIN"/>
    <property type="match status" value="1"/>
</dbReference>
<evidence type="ECO:0000256" key="2">
    <source>
        <dbReference type="ARBA" id="ARBA00022729"/>
    </source>
</evidence>
<reference evidence="9" key="3">
    <citation type="submission" date="2025-09" db="UniProtKB">
        <authorList>
            <consortium name="Ensembl"/>
        </authorList>
    </citation>
    <scope>IDENTIFICATION</scope>
</reference>
<dbReference type="InterPro" id="IPR048287">
    <property type="entry name" value="TSPN-like_N"/>
</dbReference>
<evidence type="ECO:0000313" key="10">
    <source>
        <dbReference type="Proteomes" id="UP000694546"/>
    </source>
</evidence>
<dbReference type="SMART" id="SM00327">
    <property type="entry name" value="VWA"/>
    <property type="match status" value="1"/>
</dbReference>
<dbReference type="InterPro" id="IPR050991">
    <property type="entry name" value="ECM_Regulatory_Proteins"/>
</dbReference>
<feature type="compositionally biased region" description="Basic and acidic residues" evidence="5">
    <location>
        <begin position="516"/>
        <end position="530"/>
    </location>
</feature>
<dbReference type="PRINTS" id="PR00453">
    <property type="entry name" value="VWFADOMAIN"/>
</dbReference>